<dbReference type="Pfam" id="PF14893">
    <property type="entry name" value="PNMA"/>
    <property type="match status" value="1"/>
</dbReference>
<feature type="region of interest" description="Disordered" evidence="1">
    <location>
        <begin position="304"/>
        <end position="329"/>
    </location>
</feature>
<dbReference type="EMBL" id="NSIT01000101">
    <property type="protein sequence ID" value="PJE79045.1"/>
    <property type="molecule type" value="Genomic_DNA"/>
</dbReference>
<reference evidence="3" key="1">
    <citation type="journal article" date="2017" name="Appl. Environ. Microbiol.">
        <title>Molecular characterization of an Endozoicomonas-like organism causing infection in king scallop Pecten maximus L.</title>
        <authorList>
            <person name="Cano I."/>
            <person name="van Aerle R."/>
            <person name="Ross S."/>
            <person name="Verner-Jeffreys D.W."/>
            <person name="Paley R.K."/>
            <person name="Rimmer G."/>
            <person name="Ryder D."/>
            <person name="Hooper P."/>
            <person name="Stone D."/>
            <person name="Feist S.W."/>
        </authorList>
    </citation>
    <scope>NUCLEOTIDE SEQUENCE</scope>
</reference>
<name>A0A2H9T739_9ZZZZ</name>
<gene>
    <name evidence="3" type="ORF">CI610_01990</name>
</gene>
<evidence type="ECO:0000313" key="3">
    <source>
        <dbReference type="EMBL" id="PJE79045.1"/>
    </source>
</evidence>
<dbReference type="InterPro" id="IPR048270">
    <property type="entry name" value="PNMA_C"/>
</dbReference>
<feature type="domain" description="Paraneoplastic antigen Ma-like C-terminal" evidence="2">
    <location>
        <begin position="136"/>
        <end position="258"/>
    </location>
</feature>
<dbReference type="AlphaFoldDB" id="A0A2H9T739"/>
<feature type="region of interest" description="Disordered" evidence="1">
    <location>
        <begin position="347"/>
        <end position="391"/>
    </location>
</feature>
<comment type="caution">
    <text evidence="3">The sequence shown here is derived from an EMBL/GenBank/DDBJ whole genome shotgun (WGS) entry which is preliminary data.</text>
</comment>
<dbReference type="InterPro" id="IPR026523">
    <property type="entry name" value="PNMA"/>
</dbReference>
<feature type="compositionally biased region" description="Polar residues" evidence="1">
    <location>
        <begin position="358"/>
        <end position="391"/>
    </location>
</feature>
<protein>
    <recommendedName>
        <fullName evidence="2">Paraneoplastic antigen Ma-like C-terminal domain-containing protein</fullName>
    </recommendedName>
</protein>
<accession>A0A2H9T739</accession>
<proteinExistence type="predicted"/>
<dbReference type="PANTHER" id="PTHR23095">
    <property type="entry name" value="PARANEOPLASTIC ANTIGEN"/>
    <property type="match status" value="1"/>
</dbReference>
<organism evidence="3">
    <name type="scientific">invertebrate metagenome</name>
    <dbReference type="NCBI Taxonomy" id="1711999"/>
    <lineage>
        <taxon>unclassified sequences</taxon>
        <taxon>metagenomes</taxon>
        <taxon>organismal metagenomes</taxon>
    </lineage>
</organism>
<evidence type="ECO:0000259" key="2">
    <source>
        <dbReference type="Pfam" id="PF14893"/>
    </source>
</evidence>
<sequence>MADSKPPAGTSNLEQADYDLMASLLRQNSDYVLFTKMEYDSMLSVRDPGSIKTPAVSQAPVNVKSASSDKGMVGAQGSLKFDFAGLGDGGNTSTPLPPISNDSPFSGLGGGYGVPLTPSLNRNTHLLPQVPKISSFSGDESPQRGETTYEGWRYEVRCLASDSTLSEELVLQAIRKSLRGIARQTLIPLGPMATLDEVLKKLDTFFGNVASNEVVLQQFYSATQKEGESVTAFGCRLEALLQLAINSGHVSPSARDDMIRSKFWTGLRCDRLKGQTRHKYDSIKSYDLLLREVRAVDLELNPAQKAANKPTKAKAQHSPIQVSESDKKLDKLSEQVSALMSKIKSLEKKLEGTGKSGAYQNKGNAGRGNTYQKQKNGNTQKSSTGKSEPKE</sequence>
<evidence type="ECO:0000256" key="1">
    <source>
        <dbReference type="SAM" id="MobiDB-lite"/>
    </source>
</evidence>
<dbReference type="PANTHER" id="PTHR23095:SF46">
    <property type="entry name" value="GAG PROTEIN"/>
    <property type="match status" value="1"/>
</dbReference>